<name>A0ABV0AW82_9ACTN</name>
<feature type="compositionally biased region" description="Basic and acidic residues" evidence="5">
    <location>
        <begin position="17"/>
        <end position="27"/>
    </location>
</feature>
<evidence type="ECO:0000256" key="4">
    <source>
        <dbReference type="ARBA" id="ARBA00022679"/>
    </source>
</evidence>
<protein>
    <submittedName>
        <fullName evidence="7">Glycosyltransferase</fullName>
        <ecNumber evidence="7">2.4.-.-</ecNumber>
    </submittedName>
</protein>
<dbReference type="SUPFAM" id="SSF53448">
    <property type="entry name" value="Nucleotide-diphospho-sugar transferases"/>
    <property type="match status" value="1"/>
</dbReference>
<comment type="caution">
    <text evidence="7">The sequence shown here is derived from an EMBL/GenBank/DDBJ whole genome shotgun (WGS) entry which is preliminary data.</text>
</comment>
<evidence type="ECO:0000313" key="8">
    <source>
        <dbReference type="Proteomes" id="UP001447516"/>
    </source>
</evidence>
<dbReference type="RefSeq" id="WP_346228993.1">
    <property type="nucleotide sequence ID" value="NZ_JBDJAW010000029.1"/>
</dbReference>
<gene>
    <name evidence="7" type="ORF">AAH991_28490</name>
</gene>
<evidence type="ECO:0000256" key="2">
    <source>
        <dbReference type="ARBA" id="ARBA00006739"/>
    </source>
</evidence>
<evidence type="ECO:0000256" key="5">
    <source>
        <dbReference type="SAM" id="MobiDB-lite"/>
    </source>
</evidence>
<feature type="compositionally biased region" description="Polar residues" evidence="5">
    <location>
        <begin position="1"/>
        <end position="13"/>
    </location>
</feature>
<accession>A0ABV0AW82</accession>
<feature type="region of interest" description="Disordered" evidence="5">
    <location>
        <begin position="1"/>
        <end position="31"/>
    </location>
</feature>
<dbReference type="InterPro" id="IPR029044">
    <property type="entry name" value="Nucleotide-diphossugar_trans"/>
</dbReference>
<dbReference type="PANTHER" id="PTHR43179">
    <property type="entry name" value="RHAMNOSYLTRANSFERASE WBBL"/>
    <property type="match status" value="1"/>
</dbReference>
<dbReference type="EC" id="2.4.-.-" evidence="7"/>
<dbReference type="Proteomes" id="UP001447516">
    <property type="component" value="Unassembled WGS sequence"/>
</dbReference>
<dbReference type="EMBL" id="JBDJAW010000029">
    <property type="protein sequence ID" value="MEN3539082.1"/>
    <property type="molecule type" value="Genomic_DNA"/>
</dbReference>
<reference evidence="7 8" key="1">
    <citation type="submission" date="2024-05" db="EMBL/GenBank/DDBJ databases">
        <title>Microbispora sp.ZYX-F-249.</title>
        <authorList>
            <person name="Xie H."/>
        </authorList>
    </citation>
    <scope>NUCLEOTIDE SEQUENCE [LARGE SCALE GENOMIC DNA]</scope>
    <source>
        <strain evidence="7 8">ZYX-F-249</strain>
    </source>
</reference>
<dbReference type="PANTHER" id="PTHR43179:SF12">
    <property type="entry name" value="GALACTOFURANOSYLTRANSFERASE GLFT2"/>
    <property type="match status" value="1"/>
</dbReference>
<proteinExistence type="inferred from homology"/>
<feature type="domain" description="Glycosyltransferase 2-like" evidence="6">
    <location>
        <begin position="34"/>
        <end position="137"/>
    </location>
</feature>
<evidence type="ECO:0000256" key="1">
    <source>
        <dbReference type="ARBA" id="ARBA00004776"/>
    </source>
</evidence>
<evidence type="ECO:0000256" key="3">
    <source>
        <dbReference type="ARBA" id="ARBA00022676"/>
    </source>
</evidence>
<keyword evidence="4 7" id="KW-0808">Transferase</keyword>
<sequence>MTTEMTRGTNTASAGEPHTDPHTDPRGETGPAVTVVIPTIGRPSLADTLAALGCAHGHGPEVIVVDDRPGESPEPLPVPGRVRVLRSGGRGPAAARNAGWRAATTPWVVFLDDDVVPGPGWVRALTEDLARLPGNVGGSQGRLEVPLPEGRRPTDAERNTAGLAGAHWITADMAYRRTALEATGGFDERFPGAYREDADLALRVEQAGFSLVKGERLTRHPVRDDGFWSSVRFQRGNASDALMRHVHGRDWRVIIGGHPGRLKRHALTTGMGLLALTLAATGGRRRRLAAAAGLAWLGLTAEFAWARIAPGPRTPEEIARMAVTSVVIPPVACAHRITGEMRVRADRMRKDGMRTGRRS</sequence>
<keyword evidence="8" id="KW-1185">Reference proteome</keyword>
<keyword evidence="3 7" id="KW-0328">Glycosyltransferase</keyword>
<comment type="similarity">
    <text evidence="2">Belongs to the glycosyltransferase 2 family.</text>
</comment>
<dbReference type="Gene3D" id="3.90.550.10">
    <property type="entry name" value="Spore Coat Polysaccharide Biosynthesis Protein SpsA, Chain A"/>
    <property type="match status" value="1"/>
</dbReference>
<dbReference type="InterPro" id="IPR001173">
    <property type="entry name" value="Glyco_trans_2-like"/>
</dbReference>
<comment type="pathway">
    <text evidence="1">Cell wall biogenesis; cell wall polysaccharide biosynthesis.</text>
</comment>
<evidence type="ECO:0000313" key="7">
    <source>
        <dbReference type="EMBL" id="MEN3539082.1"/>
    </source>
</evidence>
<organism evidence="7 8">
    <name type="scientific">Microbispora maris</name>
    <dbReference type="NCBI Taxonomy" id="3144104"/>
    <lineage>
        <taxon>Bacteria</taxon>
        <taxon>Bacillati</taxon>
        <taxon>Actinomycetota</taxon>
        <taxon>Actinomycetes</taxon>
        <taxon>Streptosporangiales</taxon>
        <taxon>Streptosporangiaceae</taxon>
        <taxon>Microbispora</taxon>
    </lineage>
</organism>
<dbReference type="GO" id="GO:0016757">
    <property type="term" value="F:glycosyltransferase activity"/>
    <property type="evidence" value="ECO:0007669"/>
    <property type="project" value="UniProtKB-KW"/>
</dbReference>
<dbReference type="Pfam" id="PF00535">
    <property type="entry name" value="Glycos_transf_2"/>
    <property type="match status" value="1"/>
</dbReference>
<evidence type="ECO:0000259" key="6">
    <source>
        <dbReference type="Pfam" id="PF00535"/>
    </source>
</evidence>
<feature type="region of interest" description="Disordered" evidence="5">
    <location>
        <begin position="136"/>
        <end position="155"/>
    </location>
</feature>